<dbReference type="RefSeq" id="WP_269478736.1">
    <property type="nucleotide sequence ID" value="NZ_JAOSHN010000010.1"/>
</dbReference>
<dbReference type="Proteomes" id="UP001065549">
    <property type="component" value="Unassembled WGS sequence"/>
</dbReference>
<reference evidence="1" key="1">
    <citation type="submission" date="2022-09" db="EMBL/GenBank/DDBJ databases">
        <title>Culturomic study of gut microbiota in children with autism spectrum disorder.</title>
        <authorList>
            <person name="Efimov B.A."/>
            <person name="Chaplin A.V."/>
            <person name="Sokolova S.R."/>
            <person name="Pikina A.P."/>
            <person name="Korzhanova M."/>
            <person name="Belova V."/>
            <person name="Korostin D."/>
        </authorList>
    </citation>
    <scope>NUCLEOTIDE SEQUENCE</scope>
    <source>
        <strain evidence="1">ASD5510</strain>
    </source>
</reference>
<organism evidence="1 2">
    <name type="scientific">Hominibacterium faecale</name>
    <dbReference type="NCBI Taxonomy" id="2839743"/>
    <lineage>
        <taxon>Bacteria</taxon>
        <taxon>Bacillati</taxon>
        <taxon>Bacillota</taxon>
        <taxon>Clostridia</taxon>
        <taxon>Peptostreptococcales</taxon>
        <taxon>Anaerovoracaceae</taxon>
        <taxon>Hominibacterium</taxon>
    </lineage>
</organism>
<sequence>MNRSKIEWCDYTWNPITGCWHSCEYCYARKMTARFAGDVRLNMMAKEDYYTQESKDGSGPVFILDKPMLNETGHVLAYPFGFEPTIHRYRLNTLDKLKMGNNIFVGAMADMFGAWVPDEWIRGVMEACEENIMHNYLFLTKNPQRYTEYGVRTGLENFWYGTTITREVEMSKFNLLPAGCKIFVSMEPILEDLAPEQHNLLFRQVDWIILGAETGSKKGKTVPELDWVKKIVVQADKAEIPVFMKDSLIPIVGEADMRREFPSELQKKIISKKMEKKLYGNCASCKTNKRKSNMIALLARAKRGEMPKQLGFLCKDCFEILCKQLELDMPDFERGKSNDL</sequence>
<evidence type="ECO:0000313" key="1">
    <source>
        <dbReference type="EMBL" id="MCU7380486.1"/>
    </source>
</evidence>
<comment type="caution">
    <text evidence="1">The sequence shown here is derived from an EMBL/GenBank/DDBJ whole genome shotgun (WGS) entry which is preliminary data.</text>
</comment>
<evidence type="ECO:0000313" key="2">
    <source>
        <dbReference type="Proteomes" id="UP001065549"/>
    </source>
</evidence>
<protein>
    <submittedName>
        <fullName evidence="1">Phage Gp37/Gp68 family protein</fullName>
    </submittedName>
</protein>
<keyword evidence="2" id="KW-1185">Reference proteome</keyword>
<name>A0A9J6QYA2_9FIRM</name>
<dbReference type="EMBL" id="JAOSHN010000010">
    <property type="protein sequence ID" value="MCU7380486.1"/>
    <property type="molecule type" value="Genomic_DNA"/>
</dbReference>
<dbReference type="InterPro" id="IPR011101">
    <property type="entry name" value="DUF5131"/>
</dbReference>
<accession>A0A9J6QYA2</accession>
<dbReference type="Pfam" id="PF07505">
    <property type="entry name" value="DUF5131"/>
    <property type="match status" value="1"/>
</dbReference>
<dbReference type="AlphaFoldDB" id="A0A9J6QYA2"/>
<gene>
    <name evidence="1" type="ORF">OBO34_19420</name>
</gene>
<proteinExistence type="predicted"/>